<proteinExistence type="predicted"/>
<evidence type="ECO:0000256" key="1">
    <source>
        <dbReference type="SAM" id="MobiDB-lite"/>
    </source>
</evidence>
<dbReference type="AlphaFoldDB" id="A0A9N9BEC7"/>
<gene>
    <name evidence="4" type="ORF">FMOSSE_LOCUS6997</name>
</gene>
<dbReference type="Gene3D" id="2.30.30.190">
    <property type="entry name" value="CAP Gly-rich-like domain"/>
    <property type="match status" value="1"/>
</dbReference>
<dbReference type="Pfam" id="PF00651">
    <property type="entry name" value="BTB"/>
    <property type="match status" value="1"/>
</dbReference>
<dbReference type="EMBL" id="CAJVPP010001555">
    <property type="protein sequence ID" value="CAG8561792.1"/>
    <property type="molecule type" value="Genomic_DNA"/>
</dbReference>
<feature type="compositionally biased region" description="Polar residues" evidence="1">
    <location>
        <begin position="702"/>
        <end position="711"/>
    </location>
</feature>
<comment type="caution">
    <text evidence="4">The sequence shown here is derived from an EMBL/GenBank/DDBJ whole genome shotgun (WGS) entry which is preliminary data.</text>
</comment>
<dbReference type="InterPro" id="IPR043225">
    <property type="entry name" value="BACK_BTBD8"/>
</dbReference>
<feature type="compositionally biased region" description="Low complexity" evidence="1">
    <location>
        <begin position="547"/>
        <end position="575"/>
    </location>
</feature>
<feature type="compositionally biased region" description="Low complexity" evidence="1">
    <location>
        <begin position="619"/>
        <end position="664"/>
    </location>
</feature>
<dbReference type="InterPro" id="IPR000210">
    <property type="entry name" value="BTB/POZ_dom"/>
</dbReference>
<dbReference type="PROSITE" id="PS50245">
    <property type="entry name" value="CAP_GLY_2"/>
    <property type="match status" value="1"/>
</dbReference>
<protein>
    <submittedName>
        <fullName evidence="4">8865_t:CDS:1</fullName>
    </submittedName>
</protein>
<sequence length="914" mass="101527">MPSEKKKRVLPPLPTGLDFNTPPKDSLVEDLRYALEHAKELYSDIAWDFTVALNQTNIYAHKAILYARSSRSFQERFLKNKDANGMSIRSVRLSNPEPIIVKTAEDPFFFRQELRFFYTGEEGSEEFLAAVDTTDELEQDKLKEDLLYMLKSKLYTDVELVLDRSDDILDIIEEDEEIKPITVRAHRFMLYTRSEYFKKMFSSNFIEARSSHVHLDNSIFTQTSLNLILTFIYTGNLSSPSKPLTLETCELVWIGADFLGIKLLCDECIYRIADKLHHFTCTCAECQAVVPGVAAFAKQYEVDILWQGCLHVLSHGFDKMWPQKAFAELDEDTREEILLTVLSRIQNNNIMAIFKSCRKVLSMIEIKGIGLPWIETIREMTMQVQLYTTQILVENFEQLCDDDQEFLDCVDGIGFSSDLLEDMMYTIIEEGLSERNAARVLKCITEKLLTRQAIMNTESFETKRVLIQAKQKIFDYIKKRWISVKQNGGFRILSPWLLDEFSKELGVTNQELQELADHKDTKPKVRTPSITNGLSKKSREPSPSPTPKVVKSIVTPPEIVTTPPHSNTPIISTNTTTVSTNTTTVLTNSTTVSTNATTISTEDTDTLTTNVSPSSEPASNGNGLSHSTSNSSLSSVNSSSQSSPLAESSSDTTSKTKVTTSNVTKKGKNVRIGGTTTAPVWARPTRASVLRQKALADLRVPNGSSTSQRGRSSAKQNASAASSRASSISSVKSLTSPSVSPSRFSGVRQTRSSLLRKLKYDDAEQRRGRDTERDTSPTSSRASSIASVSSITSNTTTSSHHRRKRSPSQNSSSTSITSNSSAITSLQPKPHQTKLATIPNPDISVGRRIILPTKNNAPGAIQFLGETEFAKGIWVGIVLDNPVGKNNGVVANTKYFTAGPNHGIFVRPDSLLLI</sequence>
<dbReference type="Gene3D" id="3.30.710.10">
    <property type="entry name" value="Potassium Channel Kv1.1, Chain A"/>
    <property type="match status" value="2"/>
</dbReference>
<name>A0A9N9BEC7_FUNMO</name>
<feature type="compositionally biased region" description="Low complexity" evidence="1">
    <location>
        <begin position="713"/>
        <end position="745"/>
    </location>
</feature>
<evidence type="ECO:0000259" key="2">
    <source>
        <dbReference type="PROSITE" id="PS50097"/>
    </source>
</evidence>
<dbReference type="Pfam" id="PF26017">
    <property type="entry name" value="BACK_BTBD8"/>
    <property type="match status" value="1"/>
</dbReference>
<dbReference type="CDD" id="cd18186">
    <property type="entry name" value="BTB_POZ_ZBTB_KLHL-like"/>
    <property type="match status" value="1"/>
</dbReference>
<dbReference type="InterPro" id="IPR011333">
    <property type="entry name" value="SKP1/BTB/POZ_sf"/>
</dbReference>
<evidence type="ECO:0000259" key="3">
    <source>
        <dbReference type="PROSITE" id="PS50245"/>
    </source>
</evidence>
<dbReference type="SUPFAM" id="SSF74924">
    <property type="entry name" value="Cap-Gly domain"/>
    <property type="match status" value="1"/>
</dbReference>
<dbReference type="Proteomes" id="UP000789375">
    <property type="component" value="Unassembled WGS sequence"/>
</dbReference>
<feature type="region of interest" description="Disordered" evidence="1">
    <location>
        <begin position="596"/>
        <end position="840"/>
    </location>
</feature>
<evidence type="ECO:0000313" key="5">
    <source>
        <dbReference type="Proteomes" id="UP000789375"/>
    </source>
</evidence>
<reference evidence="4" key="1">
    <citation type="submission" date="2021-06" db="EMBL/GenBank/DDBJ databases">
        <authorList>
            <person name="Kallberg Y."/>
            <person name="Tangrot J."/>
            <person name="Rosling A."/>
        </authorList>
    </citation>
    <scope>NUCLEOTIDE SEQUENCE</scope>
    <source>
        <strain evidence="4">87-6 pot B 2015</strain>
    </source>
</reference>
<feature type="domain" description="BTB" evidence="2">
    <location>
        <begin position="47"/>
        <end position="126"/>
    </location>
</feature>
<feature type="compositionally biased region" description="Basic and acidic residues" evidence="1">
    <location>
        <begin position="758"/>
        <end position="775"/>
    </location>
</feature>
<dbReference type="SMART" id="SM00225">
    <property type="entry name" value="BTB"/>
    <property type="match status" value="2"/>
</dbReference>
<dbReference type="PANTHER" id="PTHR22427:SF7">
    <property type="entry name" value="GH15728P"/>
    <property type="match status" value="1"/>
</dbReference>
<dbReference type="PROSITE" id="PS50097">
    <property type="entry name" value="BTB"/>
    <property type="match status" value="2"/>
</dbReference>
<feature type="domain" description="BTB" evidence="2">
    <location>
        <begin position="156"/>
        <end position="241"/>
    </location>
</feature>
<keyword evidence="5" id="KW-1185">Reference proteome</keyword>
<feature type="region of interest" description="Disordered" evidence="1">
    <location>
        <begin position="516"/>
        <end position="575"/>
    </location>
</feature>
<dbReference type="PANTHER" id="PTHR22427">
    <property type="entry name" value="GH15728P"/>
    <property type="match status" value="1"/>
</dbReference>
<feature type="compositionally biased region" description="Low complexity" evidence="1">
    <location>
        <begin position="807"/>
        <end position="825"/>
    </location>
</feature>
<accession>A0A9N9BEC7</accession>
<dbReference type="SUPFAM" id="SSF54695">
    <property type="entry name" value="POZ domain"/>
    <property type="match status" value="1"/>
</dbReference>
<feature type="compositionally biased region" description="Low complexity" evidence="1">
    <location>
        <begin position="596"/>
        <end position="610"/>
    </location>
</feature>
<dbReference type="SMART" id="SM01052">
    <property type="entry name" value="CAP_GLY"/>
    <property type="match status" value="1"/>
</dbReference>
<evidence type="ECO:0000313" key="4">
    <source>
        <dbReference type="EMBL" id="CAG8561792.1"/>
    </source>
</evidence>
<feature type="domain" description="CAP-Gly" evidence="3">
    <location>
        <begin position="865"/>
        <end position="907"/>
    </location>
</feature>
<dbReference type="InterPro" id="IPR036859">
    <property type="entry name" value="CAP-Gly_dom_sf"/>
</dbReference>
<dbReference type="Pfam" id="PF01302">
    <property type="entry name" value="CAP_GLY"/>
    <property type="match status" value="1"/>
</dbReference>
<organism evidence="4 5">
    <name type="scientific">Funneliformis mosseae</name>
    <name type="common">Endomycorrhizal fungus</name>
    <name type="synonym">Glomus mosseae</name>
    <dbReference type="NCBI Taxonomy" id="27381"/>
    <lineage>
        <taxon>Eukaryota</taxon>
        <taxon>Fungi</taxon>
        <taxon>Fungi incertae sedis</taxon>
        <taxon>Mucoromycota</taxon>
        <taxon>Glomeromycotina</taxon>
        <taxon>Glomeromycetes</taxon>
        <taxon>Glomerales</taxon>
        <taxon>Glomeraceae</taxon>
        <taxon>Funneliformis</taxon>
    </lineage>
</organism>
<dbReference type="InterPro" id="IPR000938">
    <property type="entry name" value="CAP-Gly_domain"/>
</dbReference>
<feature type="compositionally biased region" description="Low complexity" evidence="1">
    <location>
        <begin position="776"/>
        <end position="798"/>
    </location>
</feature>